<keyword evidence="1" id="KW-0805">Transcription regulation</keyword>
<dbReference type="InterPro" id="IPR012318">
    <property type="entry name" value="HTH_CRP"/>
</dbReference>
<evidence type="ECO:0000256" key="2">
    <source>
        <dbReference type="ARBA" id="ARBA00023125"/>
    </source>
</evidence>
<reference evidence="7" key="3">
    <citation type="submission" date="2016-11" db="EMBL/GenBank/DDBJ databases">
        <authorList>
            <person name="Varghese N."/>
            <person name="Submissions S."/>
        </authorList>
    </citation>
    <scope>NUCLEOTIDE SEQUENCE</scope>
    <source>
        <strain evidence="7">DSM 1682</strain>
    </source>
</reference>
<protein>
    <submittedName>
        <fullName evidence="6">Transcriptional regulator FixK</fullName>
    </submittedName>
    <submittedName>
        <fullName evidence="7">cAMP-binding domain of CRP or a regulatory subunit of cAMP-dependent protein kinases</fullName>
    </submittedName>
</protein>
<evidence type="ECO:0000256" key="1">
    <source>
        <dbReference type="ARBA" id="ARBA00023015"/>
    </source>
</evidence>
<keyword evidence="8" id="KW-1185">Reference proteome</keyword>
<dbReference type="Pfam" id="PF00027">
    <property type="entry name" value="cNMP_binding"/>
    <property type="match status" value="1"/>
</dbReference>
<dbReference type="Proteomes" id="UP000184204">
    <property type="component" value="Unassembled WGS sequence"/>
</dbReference>
<dbReference type="InterPro" id="IPR018490">
    <property type="entry name" value="cNMP-bd_dom_sf"/>
</dbReference>
<keyword evidence="2" id="KW-0238">DNA-binding</keyword>
<reference evidence="9" key="4">
    <citation type="submission" date="2016-11" db="EMBL/GenBank/DDBJ databases">
        <authorList>
            <person name="Jaros S."/>
            <person name="Januszkiewicz K."/>
            <person name="Wedrychowicz H."/>
        </authorList>
    </citation>
    <scope>NUCLEOTIDE SEQUENCE [LARGE SCALE GENOMIC DNA]</scope>
    <source>
        <strain evidence="9">DSM 1682</strain>
    </source>
</reference>
<dbReference type="Gene3D" id="2.60.120.10">
    <property type="entry name" value="Jelly Rolls"/>
    <property type="match status" value="1"/>
</dbReference>
<organism evidence="7 9">
    <name type="scientific">Anaerotignum propionicum DSM 1682</name>
    <dbReference type="NCBI Taxonomy" id="991789"/>
    <lineage>
        <taxon>Bacteria</taxon>
        <taxon>Bacillati</taxon>
        <taxon>Bacillota</taxon>
        <taxon>Clostridia</taxon>
        <taxon>Lachnospirales</taxon>
        <taxon>Anaerotignaceae</taxon>
        <taxon>Anaerotignum</taxon>
    </lineage>
</organism>
<dbReference type="CDD" id="cd00038">
    <property type="entry name" value="CAP_ED"/>
    <property type="match status" value="1"/>
</dbReference>
<dbReference type="SUPFAM" id="SSF51206">
    <property type="entry name" value="cAMP-binding domain-like"/>
    <property type="match status" value="1"/>
</dbReference>
<dbReference type="SUPFAM" id="SSF46785">
    <property type="entry name" value="Winged helix' DNA-binding domain"/>
    <property type="match status" value="1"/>
</dbReference>
<dbReference type="OrthoDB" id="9774616at2"/>
<dbReference type="InterPro" id="IPR000595">
    <property type="entry name" value="cNMP-bd_dom"/>
</dbReference>
<evidence type="ECO:0000313" key="7">
    <source>
        <dbReference type="EMBL" id="SHE74413.1"/>
    </source>
</evidence>
<accession>A0A0X1U7C0</accession>
<feature type="domain" description="HTH crp-type" evidence="5">
    <location>
        <begin position="152"/>
        <end position="221"/>
    </location>
</feature>
<dbReference type="PROSITE" id="PS51063">
    <property type="entry name" value="HTH_CRP_2"/>
    <property type="match status" value="1"/>
</dbReference>
<reference evidence="8" key="2">
    <citation type="submission" date="2016-01" db="EMBL/GenBank/DDBJ databases">
        <authorList>
            <person name="Poehlein A."/>
            <person name="Schlien K."/>
            <person name="Gottschalk G."/>
            <person name="Buckel W."/>
            <person name="Daniel R."/>
        </authorList>
    </citation>
    <scope>NUCLEOTIDE SEQUENCE [LARGE SCALE GENOMIC DNA]</scope>
    <source>
        <strain evidence="8">X2</strain>
    </source>
</reference>
<keyword evidence="3" id="KW-0804">Transcription</keyword>
<reference evidence="6 8" key="1">
    <citation type="journal article" date="2016" name="Genome Announc.">
        <title>Complete Genome Sequence of the Amino Acid-Fermenting Clostridium propionicum X2 (DSM 1682).</title>
        <authorList>
            <person name="Poehlein A."/>
            <person name="Schlien K."/>
            <person name="Chowdhury N.P."/>
            <person name="Gottschalk G."/>
            <person name="Buckel W."/>
            <person name="Daniel R."/>
        </authorList>
    </citation>
    <scope>NUCLEOTIDE SEQUENCE [LARGE SCALE GENOMIC DNA]</scope>
    <source>
        <strain evidence="6 8">X2</strain>
    </source>
</reference>
<dbReference type="Proteomes" id="UP000068026">
    <property type="component" value="Chromosome"/>
</dbReference>
<evidence type="ECO:0000256" key="3">
    <source>
        <dbReference type="ARBA" id="ARBA00023163"/>
    </source>
</evidence>
<dbReference type="KEGG" id="cpro:CPRO_12350"/>
<name>A0A0X1U7C0_ANAPI</name>
<dbReference type="Pfam" id="PF13545">
    <property type="entry name" value="HTH_Crp_2"/>
    <property type="match status" value="1"/>
</dbReference>
<evidence type="ECO:0000313" key="6">
    <source>
        <dbReference type="EMBL" id="AMJ40828.1"/>
    </source>
</evidence>
<feature type="domain" description="Cyclic nucleotide-binding" evidence="4">
    <location>
        <begin position="11"/>
        <end position="109"/>
    </location>
</feature>
<gene>
    <name evidence="6" type="ORF">CPRO_12350</name>
    <name evidence="7" type="ORF">SAMN02745151_01646</name>
</gene>
<evidence type="ECO:0000259" key="4">
    <source>
        <dbReference type="PROSITE" id="PS50042"/>
    </source>
</evidence>
<dbReference type="RefSeq" id="WP_066049069.1">
    <property type="nucleotide sequence ID" value="NZ_CP014223.1"/>
</dbReference>
<dbReference type="GO" id="GO:0006355">
    <property type="term" value="P:regulation of DNA-templated transcription"/>
    <property type="evidence" value="ECO:0007669"/>
    <property type="project" value="InterPro"/>
</dbReference>
<dbReference type="EMBL" id="CP014223">
    <property type="protein sequence ID" value="AMJ40828.1"/>
    <property type="molecule type" value="Genomic_DNA"/>
</dbReference>
<sequence length="221" mass="24652">MDTLFLSNTNLFRGTTPEEIASMLDCLMAEEKSFKKDEVIYRTGDVIHKIGMVITGSVSIENDDIWGNKSILDKIGSGQVFAETYACAPGEPLMVSVVAAENTVVLFLDVTKTLQPCSSACGHHGKLIRNLLTISSQKNLILSRRIFHTSAKSIRGRLLSYLSYQATREGNREFDIPFNRQQLADYLSVDRSALSNELSKMQQEGLITVHKNHFCIMSDLD</sequence>
<dbReference type="GO" id="GO:0003677">
    <property type="term" value="F:DNA binding"/>
    <property type="evidence" value="ECO:0007669"/>
    <property type="project" value="UniProtKB-KW"/>
</dbReference>
<dbReference type="InterPro" id="IPR014710">
    <property type="entry name" value="RmlC-like_jellyroll"/>
</dbReference>
<dbReference type="EMBL" id="FQUA01000006">
    <property type="protein sequence ID" value="SHE74413.1"/>
    <property type="molecule type" value="Genomic_DNA"/>
</dbReference>
<evidence type="ECO:0000313" key="9">
    <source>
        <dbReference type="Proteomes" id="UP000184204"/>
    </source>
</evidence>
<dbReference type="PROSITE" id="PS50042">
    <property type="entry name" value="CNMP_BINDING_3"/>
    <property type="match status" value="1"/>
</dbReference>
<evidence type="ECO:0000259" key="5">
    <source>
        <dbReference type="PROSITE" id="PS51063"/>
    </source>
</evidence>
<dbReference type="AlphaFoldDB" id="A0A0X1U7C0"/>
<dbReference type="SMART" id="SM00419">
    <property type="entry name" value="HTH_CRP"/>
    <property type="match status" value="1"/>
</dbReference>
<evidence type="ECO:0000313" key="8">
    <source>
        <dbReference type="Proteomes" id="UP000068026"/>
    </source>
</evidence>
<dbReference type="InterPro" id="IPR036390">
    <property type="entry name" value="WH_DNA-bd_sf"/>
</dbReference>
<proteinExistence type="predicted"/>